<evidence type="ECO:0000256" key="4">
    <source>
        <dbReference type="ARBA" id="ARBA00022692"/>
    </source>
</evidence>
<feature type="transmembrane region" description="Helical" evidence="8">
    <location>
        <begin position="170"/>
        <end position="193"/>
    </location>
</feature>
<proteinExistence type="inferred from homology"/>
<feature type="transmembrane region" description="Helical" evidence="8">
    <location>
        <begin position="379"/>
        <end position="397"/>
    </location>
</feature>
<dbReference type="EMBL" id="QIBW01000002">
    <property type="protein sequence ID" value="ROT91477.1"/>
    <property type="molecule type" value="Genomic_DNA"/>
</dbReference>
<evidence type="ECO:0000256" key="8">
    <source>
        <dbReference type="SAM" id="Phobius"/>
    </source>
</evidence>
<protein>
    <recommendedName>
        <fullName evidence="3">Sodium-dependent dicarboxylate transporter SdcS</fullName>
    </recommendedName>
    <alternativeName>
        <fullName evidence="7">Na(+)/dicarboxylate symporter</fullName>
    </alternativeName>
</protein>
<dbReference type="InterPro" id="IPR001898">
    <property type="entry name" value="SLC13A/DASS"/>
</dbReference>
<feature type="transmembrane region" description="Helical" evidence="8">
    <location>
        <begin position="356"/>
        <end position="373"/>
    </location>
</feature>
<feature type="transmembrane region" description="Helical" evidence="8">
    <location>
        <begin position="147"/>
        <end position="164"/>
    </location>
</feature>
<feature type="transmembrane region" description="Helical" evidence="8">
    <location>
        <begin position="307"/>
        <end position="330"/>
    </location>
</feature>
<comment type="caution">
    <text evidence="9">The sequence shown here is derived from an EMBL/GenBank/DDBJ whole genome shotgun (WGS) entry which is preliminary data.</text>
</comment>
<feature type="transmembrane region" description="Helical" evidence="8">
    <location>
        <begin position="464"/>
        <end position="486"/>
    </location>
</feature>
<gene>
    <name evidence="9" type="ORF">DMP12_02150</name>
</gene>
<evidence type="ECO:0000256" key="6">
    <source>
        <dbReference type="ARBA" id="ARBA00023136"/>
    </source>
</evidence>
<dbReference type="PANTHER" id="PTHR10283:SF82">
    <property type="entry name" value="SOLUTE CARRIER FAMILY 13 MEMBER 2"/>
    <property type="match status" value="1"/>
</dbReference>
<evidence type="ECO:0000256" key="7">
    <source>
        <dbReference type="ARBA" id="ARBA00031174"/>
    </source>
</evidence>
<comment type="subcellular location">
    <subcellularLocation>
        <location evidence="1">Membrane</location>
        <topology evidence="1">Multi-pass membrane protein</topology>
    </subcellularLocation>
</comment>
<evidence type="ECO:0000256" key="5">
    <source>
        <dbReference type="ARBA" id="ARBA00022989"/>
    </source>
</evidence>
<accession>A0A423UMT8</accession>
<keyword evidence="4 8" id="KW-0812">Transmembrane</keyword>
<name>A0A423UMT8_9ACTN</name>
<feature type="transmembrane region" description="Helical" evidence="8">
    <location>
        <begin position="96"/>
        <end position="115"/>
    </location>
</feature>
<organism evidence="9 10">
    <name type="scientific">Gordonibacter urolithinfaciens</name>
    <dbReference type="NCBI Taxonomy" id="1335613"/>
    <lineage>
        <taxon>Bacteria</taxon>
        <taxon>Bacillati</taxon>
        <taxon>Actinomycetota</taxon>
        <taxon>Coriobacteriia</taxon>
        <taxon>Eggerthellales</taxon>
        <taxon>Eggerthellaceae</taxon>
        <taxon>Gordonibacter</taxon>
    </lineage>
</organism>
<evidence type="ECO:0000256" key="2">
    <source>
        <dbReference type="ARBA" id="ARBA00006772"/>
    </source>
</evidence>
<keyword evidence="6 8" id="KW-0472">Membrane</keyword>
<evidence type="ECO:0000313" key="10">
    <source>
        <dbReference type="Proteomes" id="UP000285258"/>
    </source>
</evidence>
<dbReference type="GO" id="GO:0005886">
    <property type="term" value="C:plasma membrane"/>
    <property type="evidence" value="ECO:0007669"/>
    <property type="project" value="TreeGrafter"/>
</dbReference>
<evidence type="ECO:0000313" key="9">
    <source>
        <dbReference type="EMBL" id="ROT91477.1"/>
    </source>
</evidence>
<evidence type="ECO:0000256" key="1">
    <source>
        <dbReference type="ARBA" id="ARBA00004141"/>
    </source>
</evidence>
<dbReference type="Proteomes" id="UP000285258">
    <property type="component" value="Unassembled WGS sequence"/>
</dbReference>
<feature type="transmembrane region" description="Helical" evidence="8">
    <location>
        <begin position="492"/>
        <end position="510"/>
    </location>
</feature>
<evidence type="ECO:0000256" key="3">
    <source>
        <dbReference type="ARBA" id="ARBA00020150"/>
    </source>
</evidence>
<dbReference type="GO" id="GO:0008514">
    <property type="term" value="F:organic anion transmembrane transporter activity"/>
    <property type="evidence" value="ECO:0007669"/>
    <property type="project" value="UniProtKB-ARBA"/>
</dbReference>
<comment type="similarity">
    <text evidence="2">Belongs to the SLC13A/DASS transporter (TC 2.A.47) family. NADC subfamily.</text>
</comment>
<keyword evidence="5 8" id="KW-1133">Transmembrane helix</keyword>
<feature type="transmembrane region" description="Helical" evidence="8">
    <location>
        <begin position="531"/>
        <end position="554"/>
    </location>
</feature>
<feature type="transmembrane region" description="Helical" evidence="8">
    <location>
        <begin position="433"/>
        <end position="457"/>
    </location>
</feature>
<dbReference type="GO" id="GO:1905039">
    <property type="term" value="P:carboxylic acid transmembrane transport"/>
    <property type="evidence" value="ECO:0007669"/>
    <property type="project" value="UniProtKB-ARBA"/>
</dbReference>
<dbReference type="AlphaFoldDB" id="A0A423UMT8"/>
<dbReference type="PANTHER" id="PTHR10283">
    <property type="entry name" value="SOLUTE CARRIER FAMILY 13 MEMBER"/>
    <property type="match status" value="1"/>
</dbReference>
<dbReference type="Pfam" id="PF00939">
    <property type="entry name" value="Na_sulph_symp"/>
    <property type="match status" value="1"/>
</dbReference>
<feature type="transmembrane region" description="Helical" evidence="8">
    <location>
        <begin position="409"/>
        <end position="427"/>
    </location>
</feature>
<reference evidence="10" key="1">
    <citation type="submission" date="2018-05" db="EMBL/GenBank/DDBJ databases">
        <title>Genome Sequencing of selected type strains of the family Eggerthellaceae.</title>
        <authorList>
            <person name="Danylec N."/>
            <person name="Stoll D.A."/>
            <person name="Doetsch A."/>
            <person name="Huch M."/>
        </authorList>
    </citation>
    <scope>NUCLEOTIDE SEQUENCE [LARGE SCALE GENOMIC DNA]</scope>
    <source>
        <strain evidence="10">DSM 27213</strain>
    </source>
</reference>
<sequence>MLASHYLRARGIVNRMAVAKTGGSHRKIRMKNPHEGGHTHSSMAFVRFPFRRPIRALRVHVMVGACSRARRARGRYSMGEKGRSAKRSQALAGGSAARRVACVAVAVALIAAAWFGPTPEGLSEAGKMSLALMVAGIFLWVTEPVPVAISGLVMMVLMPAFGVLEFNGGVWSGFISSVIFFILASFGITAALLKTKLPTKIVFALMRLTKGNARATVGAFMVSAAVLSFFISDLPCTALFAGIAVSSILKIEGCEPGKSNLGRALMIGITYASVVGGQSIPSGSAMNIMAMNVLAANTGIEISFLDWTAICMPIALVLLVACWLSVTLVFRPEPISAATMACIEEKGRAVGRLEALDWKVLGVMGVTFALWIASNWTGWDATAIAVLCLVLFFLPGLDVLTWREYTASVSWNIVLLIGCVQSLSGGVKEQGAASWLFGSTVGKLAVSGTAIVGATAALLPLLRLVIPVGPAFIAICLIPLASLSAAFGVSPVVFTVIVAVNASTTFLMGVDSNNMLSFRYGYWKMTDFFKAGVLPTLAMMALHATVLAPLVAAVGY</sequence>